<protein>
    <submittedName>
        <fullName evidence="1">Uncharacterized protein</fullName>
    </submittedName>
</protein>
<name>A0A160T4X3_9CHLR</name>
<sequence length="47" mass="5394">MPQLGQTSDMAAGLRIEFAKCKVVYTWPVTRLSDSEPHARYHTFIIQ</sequence>
<gene>
    <name evidence="1" type="ORF">CFX0092_A2974</name>
</gene>
<evidence type="ECO:0000313" key="1">
    <source>
        <dbReference type="EMBL" id="CUS04852.2"/>
    </source>
</evidence>
<keyword evidence="2" id="KW-1185">Reference proteome</keyword>
<reference evidence="1" key="1">
    <citation type="submission" date="2016-01" db="EMBL/GenBank/DDBJ databases">
        <authorList>
            <person name="Mcilroy J.S."/>
            <person name="Karst M S."/>
            <person name="Albertsen M."/>
        </authorList>
    </citation>
    <scope>NUCLEOTIDE SEQUENCE</scope>
    <source>
        <strain evidence="1">Cfx-K</strain>
    </source>
</reference>
<evidence type="ECO:0000313" key="2">
    <source>
        <dbReference type="Proteomes" id="UP000215027"/>
    </source>
</evidence>
<accession>A0A160T4X3</accession>
<dbReference type="EMBL" id="LN890655">
    <property type="protein sequence ID" value="CUS04852.2"/>
    <property type="molecule type" value="Genomic_DNA"/>
</dbReference>
<dbReference type="Proteomes" id="UP000215027">
    <property type="component" value="Chromosome I"/>
</dbReference>
<dbReference type="AlphaFoldDB" id="A0A160T4X3"/>
<dbReference type="KEGG" id="pbf:CFX0092_A2974"/>
<organism evidence="1 2">
    <name type="scientific">Candidatus Promineifilum breve</name>
    <dbReference type="NCBI Taxonomy" id="1806508"/>
    <lineage>
        <taxon>Bacteria</taxon>
        <taxon>Bacillati</taxon>
        <taxon>Chloroflexota</taxon>
        <taxon>Ardenticatenia</taxon>
        <taxon>Candidatus Promineifilales</taxon>
        <taxon>Candidatus Promineifilaceae</taxon>
        <taxon>Candidatus Promineifilum</taxon>
    </lineage>
</organism>
<proteinExistence type="predicted"/>